<name>A0A1G2AR16_9BACT</name>
<accession>A0A1G2AR16</accession>
<reference evidence="1 2" key="1">
    <citation type="journal article" date="2016" name="Nat. Commun.">
        <title>Thousands of microbial genomes shed light on interconnected biogeochemical processes in an aquifer system.</title>
        <authorList>
            <person name="Anantharaman K."/>
            <person name="Brown C.T."/>
            <person name="Hug L.A."/>
            <person name="Sharon I."/>
            <person name="Castelle C.J."/>
            <person name="Probst A.J."/>
            <person name="Thomas B.C."/>
            <person name="Singh A."/>
            <person name="Wilkins M.J."/>
            <person name="Karaoz U."/>
            <person name="Brodie E.L."/>
            <person name="Williams K.H."/>
            <person name="Hubbard S.S."/>
            <person name="Banfield J.F."/>
        </authorList>
    </citation>
    <scope>NUCLEOTIDE SEQUENCE [LARGE SCALE GENOMIC DNA]</scope>
</reference>
<sequence>MEQQKLSRYFVVCFGEWISKIFSPHRIDNLSVDFVAVVEGEQMIHCTFTPASLFDPPQTLKFLAQTLDGIVKQSQAVAGRVQAYIKTRLIQAEVKGQPIIDVHHTKTFRTAAGFVAGLEVSITFTPLVPLRPLKESTHNIIHTFSDFFSEYHLIREGCRVEEGLFVGLAAQMIAETLARMLFEAAMANPPVLPDKRAERYDSLQAQIKAHEAKLQELRQQMKALGSPEGCAGEDDGQYCSQSFWLEADGKIPDGWTVDFCGDGCCTKFYCPEHAR</sequence>
<organism evidence="1 2">
    <name type="scientific">Candidatus Kerfeldbacteria bacterium RIFCSPHIGHO2_02_FULL_42_14</name>
    <dbReference type="NCBI Taxonomy" id="1798540"/>
    <lineage>
        <taxon>Bacteria</taxon>
        <taxon>Candidatus Kerfeldiibacteriota</taxon>
    </lineage>
</organism>
<proteinExistence type="predicted"/>
<gene>
    <name evidence="1" type="ORF">A3B74_00715</name>
</gene>
<evidence type="ECO:0000313" key="1">
    <source>
        <dbReference type="EMBL" id="OGY79352.1"/>
    </source>
</evidence>
<dbReference type="Proteomes" id="UP000177165">
    <property type="component" value="Unassembled WGS sequence"/>
</dbReference>
<comment type="caution">
    <text evidence="1">The sequence shown here is derived from an EMBL/GenBank/DDBJ whole genome shotgun (WGS) entry which is preliminary data.</text>
</comment>
<protein>
    <submittedName>
        <fullName evidence="1">Uncharacterized protein</fullName>
    </submittedName>
</protein>
<evidence type="ECO:0000313" key="2">
    <source>
        <dbReference type="Proteomes" id="UP000177165"/>
    </source>
</evidence>
<dbReference type="AlphaFoldDB" id="A0A1G2AR16"/>
<dbReference type="EMBL" id="MHKB01000009">
    <property type="protein sequence ID" value="OGY79352.1"/>
    <property type="molecule type" value="Genomic_DNA"/>
</dbReference>